<reference evidence="2 3" key="1">
    <citation type="journal article" date="2012" name="Genome Biol.">
        <title>The genome of the polar eukaryotic microalga coccomyxa subellipsoidea reveals traits of cold adaptation.</title>
        <authorList>
            <person name="Blanc G."/>
            <person name="Agarkova I."/>
            <person name="Grimwood J."/>
            <person name="Kuo A."/>
            <person name="Brueggeman A."/>
            <person name="Dunigan D."/>
            <person name="Gurnon J."/>
            <person name="Ladunga I."/>
            <person name="Lindquist E."/>
            <person name="Lucas S."/>
            <person name="Pangilinan J."/>
            <person name="Proschold T."/>
            <person name="Salamov A."/>
            <person name="Schmutz J."/>
            <person name="Weeks D."/>
            <person name="Yamada T."/>
            <person name="Claverie J.M."/>
            <person name="Grigoriev I."/>
            <person name="Van Etten J."/>
            <person name="Lomsadze A."/>
            <person name="Borodovsky M."/>
        </authorList>
    </citation>
    <scope>NUCLEOTIDE SEQUENCE [LARGE SCALE GENOMIC DNA]</scope>
    <source>
        <strain evidence="2 3">C-169</strain>
    </source>
</reference>
<feature type="region of interest" description="Disordered" evidence="1">
    <location>
        <begin position="379"/>
        <end position="420"/>
    </location>
</feature>
<dbReference type="RefSeq" id="XP_005647334.1">
    <property type="nucleotide sequence ID" value="XM_005647277.1"/>
</dbReference>
<dbReference type="KEGG" id="csl:COCSUDRAFT_63923"/>
<organism evidence="2 3">
    <name type="scientific">Coccomyxa subellipsoidea (strain C-169)</name>
    <name type="common">Green microalga</name>
    <dbReference type="NCBI Taxonomy" id="574566"/>
    <lineage>
        <taxon>Eukaryota</taxon>
        <taxon>Viridiplantae</taxon>
        <taxon>Chlorophyta</taxon>
        <taxon>core chlorophytes</taxon>
        <taxon>Trebouxiophyceae</taxon>
        <taxon>Trebouxiophyceae incertae sedis</taxon>
        <taxon>Coccomyxaceae</taxon>
        <taxon>Coccomyxa</taxon>
        <taxon>Coccomyxa subellipsoidea</taxon>
    </lineage>
</organism>
<dbReference type="AlphaFoldDB" id="I0YWM1"/>
<proteinExistence type="predicted"/>
<feature type="compositionally biased region" description="Polar residues" evidence="1">
    <location>
        <begin position="319"/>
        <end position="330"/>
    </location>
</feature>
<feature type="compositionally biased region" description="Polar residues" evidence="1">
    <location>
        <begin position="265"/>
        <end position="282"/>
    </location>
</feature>
<feature type="region of interest" description="Disordered" evidence="1">
    <location>
        <begin position="179"/>
        <end position="366"/>
    </location>
</feature>
<feature type="compositionally biased region" description="Basic and acidic residues" evidence="1">
    <location>
        <begin position="285"/>
        <end position="303"/>
    </location>
</feature>
<dbReference type="Proteomes" id="UP000007264">
    <property type="component" value="Unassembled WGS sequence"/>
</dbReference>
<evidence type="ECO:0000313" key="3">
    <source>
        <dbReference type="Proteomes" id="UP000007264"/>
    </source>
</evidence>
<evidence type="ECO:0000313" key="2">
    <source>
        <dbReference type="EMBL" id="EIE22790.1"/>
    </source>
</evidence>
<evidence type="ECO:0000256" key="1">
    <source>
        <dbReference type="SAM" id="MobiDB-lite"/>
    </source>
</evidence>
<feature type="compositionally biased region" description="Polar residues" evidence="1">
    <location>
        <begin position="350"/>
        <end position="364"/>
    </location>
</feature>
<protein>
    <submittedName>
        <fullName evidence="2">Uncharacterized protein</fullName>
    </submittedName>
</protein>
<sequence>MSLTPPNRQDLTAEVPWAAPMGPDVPTCDTTVLLVSSPGRQIWPYIKTKQHREGDPHFLEPGSGHWAADLAFVEYHDRASCAEGFYRRKNPLLLEGLELSFSSKTAMDKRLAQLHGSFQRGNGADRAANAAMRADGPVLPALPRQSTLLEGVTTPVETPAECSAAAPVKGARPSLDINRVRRELGYPPLQGVERPNRRGSAMHSRGNGSQTAGGAPKEAHGTVDSDARTSVVVEGGQSDNCKTGARRRPATPERGSDDAAGTVDPISSISLKTDVTMSSDAAGSQRERGSKPGADEPSKRQDEDSTVSRCPDDVGTADVLSTATSLQSLGPPTPAATHPQQAHFEEADDNSGQGPREQSGTANTVEEALDFLQMQLQAERACQSSLGSTGRSAASVSDKASTATERDSDSYTSSVLQQPVADGESVFQQPNAVMADGLSDPSSSDELSNDLAEMLQLIMGESDKCVAKGGSPV</sequence>
<keyword evidence="3" id="KW-1185">Reference proteome</keyword>
<dbReference type="EMBL" id="AGSI01000009">
    <property type="protein sequence ID" value="EIE22790.1"/>
    <property type="molecule type" value="Genomic_DNA"/>
</dbReference>
<feature type="compositionally biased region" description="Polar residues" evidence="1">
    <location>
        <begin position="382"/>
        <end position="403"/>
    </location>
</feature>
<feature type="compositionally biased region" description="Basic and acidic residues" evidence="1">
    <location>
        <begin position="217"/>
        <end position="227"/>
    </location>
</feature>
<dbReference type="GeneID" id="17040777"/>
<comment type="caution">
    <text evidence="2">The sequence shown here is derived from an EMBL/GenBank/DDBJ whole genome shotgun (WGS) entry which is preliminary data.</text>
</comment>
<gene>
    <name evidence="2" type="ORF">COCSUDRAFT_63923</name>
</gene>
<accession>I0YWM1</accession>
<name>I0YWM1_COCSC</name>